<feature type="compositionally biased region" description="Basic residues" evidence="1">
    <location>
        <begin position="96"/>
        <end position="107"/>
    </location>
</feature>
<keyword evidence="3" id="KW-1185">Reference proteome</keyword>
<gene>
    <name evidence="2" type="ORF">PFLUV_G00182770</name>
</gene>
<accession>A0A6A5DY67</accession>
<name>A0A6A5DY67_PERFL</name>
<evidence type="ECO:0000313" key="3">
    <source>
        <dbReference type="Proteomes" id="UP000465112"/>
    </source>
</evidence>
<comment type="caution">
    <text evidence="2">The sequence shown here is derived from an EMBL/GenBank/DDBJ whole genome shotgun (WGS) entry which is preliminary data.</text>
</comment>
<proteinExistence type="predicted"/>
<dbReference type="Proteomes" id="UP000465112">
    <property type="component" value="Chromosome 15"/>
</dbReference>
<protein>
    <submittedName>
        <fullName evidence="2">Uncharacterized protein</fullName>
    </submittedName>
</protein>
<dbReference type="EMBL" id="VHII01000015">
    <property type="protein sequence ID" value="KAF1380081.1"/>
    <property type="molecule type" value="Genomic_DNA"/>
</dbReference>
<organism evidence="2 3">
    <name type="scientific">Perca fluviatilis</name>
    <name type="common">European perch</name>
    <dbReference type="NCBI Taxonomy" id="8168"/>
    <lineage>
        <taxon>Eukaryota</taxon>
        <taxon>Metazoa</taxon>
        <taxon>Chordata</taxon>
        <taxon>Craniata</taxon>
        <taxon>Vertebrata</taxon>
        <taxon>Euteleostomi</taxon>
        <taxon>Actinopterygii</taxon>
        <taxon>Neopterygii</taxon>
        <taxon>Teleostei</taxon>
        <taxon>Neoteleostei</taxon>
        <taxon>Acanthomorphata</taxon>
        <taxon>Eupercaria</taxon>
        <taxon>Perciformes</taxon>
        <taxon>Percoidei</taxon>
        <taxon>Percidae</taxon>
        <taxon>Percinae</taxon>
        <taxon>Perca</taxon>
    </lineage>
</organism>
<sequence length="132" mass="14898">MLSSYFIFYEEESLRFKQLIIQTSHGGARRRRIRKTSTDRGGETTPPPTTGARLLEAKRIADPQPEPGDRPGYRSVCGRLVQLHHPVRQTGENHGRAGRRSQGPHHQRAADRRQLLIAPTMNRPGLTVELDA</sequence>
<dbReference type="AlphaFoldDB" id="A0A6A5DY67"/>
<feature type="region of interest" description="Disordered" evidence="1">
    <location>
        <begin position="23"/>
        <end position="51"/>
    </location>
</feature>
<feature type="region of interest" description="Disordered" evidence="1">
    <location>
        <begin position="85"/>
        <end position="132"/>
    </location>
</feature>
<evidence type="ECO:0000313" key="2">
    <source>
        <dbReference type="EMBL" id="KAF1380081.1"/>
    </source>
</evidence>
<evidence type="ECO:0000256" key="1">
    <source>
        <dbReference type="SAM" id="MobiDB-lite"/>
    </source>
</evidence>
<reference evidence="2 3" key="1">
    <citation type="submission" date="2019-06" db="EMBL/GenBank/DDBJ databases">
        <title>A chromosome-scale genome assembly of the European perch, Perca fluviatilis.</title>
        <authorList>
            <person name="Roques C."/>
            <person name="Zahm M."/>
            <person name="Cabau C."/>
            <person name="Klopp C."/>
            <person name="Bouchez O."/>
            <person name="Donnadieu C."/>
            <person name="Kuhl H."/>
            <person name="Gislard M."/>
            <person name="Guendouz S."/>
            <person name="Journot L."/>
            <person name="Haffray P."/>
            <person name="Bestin A."/>
            <person name="Morvezen R."/>
            <person name="Feron R."/>
            <person name="Wen M."/>
            <person name="Jouanno E."/>
            <person name="Herpin A."/>
            <person name="Schartl M."/>
            <person name="Postlethwait J."/>
            <person name="Schaerlinger B."/>
            <person name="Chardard D."/>
            <person name="Lecocq T."/>
            <person name="Poncet C."/>
            <person name="Jaffrelo L."/>
            <person name="Lampietro C."/>
            <person name="Guiguen Y."/>
        </authorList>
    </citation>
    <scope>NUCLEOTIDE SEQUENCE [LARGE SCALE GENOMIC DNA]</scope>
    <source>
        <tissue evidence="2">Blood</tissue>
    </source>
</reference>